<dbReference type="AlphaFoldDB" id="A0A437MT44"/>
<feature type="binding site" evidence="9 10">
    <location>
        <position position="133"/>
    </location>
    <ligand>
        <name>substrate</name>
    </ligand>
</feature>
<feature type="binding site" evidence="9 11">
    <location>
        <position position="107"/>
    </location>
    <ligand>
        <name>FMN</name>
        <dbReference type="ChEBI" id="CHEBI:58210"/>
    </ligand>
</feature>
<dbReference type="NCBIfam" id="TIGR00558">
    <property type="entry name" value="pdxH"/>
    <property type="match status" value="1"/>
</dbReference>
<evidence type="ECO:0000256" key="5">
    <source>
        <dbReference type="ARBA" id="ARBA00022630"/>
    </source>
</evidence>
<name>A0A437MT44_9SPHI</name>
<comment type="pathway">
    <text evidence="2 9">Cofactor metabolism; pyridoxal 5'-phosphate salvage; pyridoxal 5'-phosphate from pyridoxine 5'-phosphate: step 1/1.</text>
</comment>
<feature type="domain" description="Pyridoxamine 5'-phosphate oxidase N-terminal" evidence="12">
    <location>
        <begin position="36"/>
        <end position="159"/>
    </location>
</feature>
<dbReference type="GO" id="GO:0010181">
    <property type="term" value="F:FMN binding"/>
    <property type="evidence" value="ECO:0007669"/>
    <property type="project" value="UniProtKB-UniRule"/>
</dbReference>
<dbReference type="EC" id="1.4.3.5" evidence="9"/>
<feature type="binding site" evidence="9 10">
    <location>
        <position position="68"/>
    </location>
    <ligand>
        <name>substrate</name>
    </ligand>
</feature>
<dbReference type="Proteomes" id="UP000282759">
    <property type="component" value="Unassembled WGS sequence"/>
</dbReference>
<evidence type="ECO:0000256" key="4">
    <source>
        <dbReference type="ARBA" id="ARBA00011738"/>
    </source>
</evidence>
<dbReference type="Pfam" id="PF01243">
    <property type="entry name" value="PNPOx_N"/>
    <property type="match status" value="1"/>
</dbReference>
<dbReference type="InterPro" id="IPR012349">
    <property type="entry name" value="Split_barrel_FMN-bd"/>
</dbReference>
<comment type="caution">
    <text evidence="14">The sequence shown here is derived from an EMBL/GenBank/DDBJ whole genome shotgun (WGS) entry which is preliminary data.</text>
</comment>
<proteinExistence type="inferred from homology"/>
<dbReference type="GO" id="GO:0008615">
    <property type="term" value="P:pyridoxine biosynthetic process"/>
    <property type="evidence" value="ECO:0007669"/>
    <property type="project" value="UniProtKB-UniRule"/>
</dbReference>
<comment type="subunit">
    <text evidence="4 9">Homodimer.</text>
</comment>
<protein>
    <recommendedName>
        <fullName evidence="9">Pyridoxine/pyridoxamine 5'-phosphate oxidase</fullName>
        <ecNumber evidence="9">1.4.3.5</ecNumber>
    </recommendedName>
    <alternativeName>
        <fullName evidence="9">PNP/PMP oxidase</fullName>
        <shortName evidence="9">PNPOx</shortName>
    </alternativeName>
    <alternativeName>
        <fullName evidence="9">Pyridoxal 5'-phosphate synthase</fullName>
    </alternativeName>
</protein>
<evidence type="ECO:0000256" key="9">
    <source>
        <dbReference type="HAMAP-Rule" id="MF_01629"/>
    </source>
</evidence>
<dbReference type="NCBIfam" id="NF004231">
    <property type="entry name" value="PRK05679.1"/>
    <property type="match status" value="1"/>
</dbReference>
<evidence type="ECO:0000256" key="7">
    <source>
        <dbReference type="ARBA" id="ARBA00023002"/>
    </source>
</evidence>
<feature type="binding site" evidence="9 10">
    <location>
        <begin position="193"/>
        <end position="195"/>
    </location>
    <ligand>
        <name>substrate</name>
    </ligand>
</feature>
<evidence type="ECO:0000256" key="2">
    <source>
        <dbReference type="ARBA" id="ARBA00005037"/>
    </source>
</evidence>
<comment type="pathway">
    <text evidence="1 9">Cofactor metabolism; pyridoxal 5'-phosphate salvage; pyridoxal 5'-phosphate from pyridoxamine 5'-phosphate: step 1/1.</text>
</comment>
<feature type="binding site" evidence="9 11">
    <location>
        <position position="85"/>
    </location>
    <ligand>
        <name>FMN</name>
        <dbReference type="ChEBI" id="CHEBI:58210"/>
    </ligand>
</feature>
<gene>
    <name evidence="9 14" type="primary">pdxH</name>
    <name evidence="14" type="ORF">EOD41_09325</name>
</gene>
<feature type="binding site" evidence="9 11">
    <location>
        <begin position="78"/>
        <end position="79"/>
    </location>
    <ligand>
        <name>FMN</name>
        <dbReference type="ChEBI" id="CHEBI:58210"/>
    </ligand>
</feature>
<dbReference type="FunFam" id="2.30.110.10:FF:000005">
    <property type="entry name" value="NAD(P)H-hydrate epimerase"/>
    <property type="match status" value="1"/>
</dbReference>
<comment type="catalytic activity">
    <reaction evidence="9">
        <text>pyridoxine 5'-phosphate + O2 = pyridoxal 5'-phosphate + H2O2</text>
        <dbReference type="Rhea" id="RHEA:15149"/>
        <dbReference type="ChEBI" id="CHEBI:15379"/>
        <dbReference type="ChEBI" id="CHEBI:16240"/>
        <dbReference type="ChEBI" id="CHEBI:58589"/>
        <dbReference type="ChEBI" id="CHEBI:597326"/>
        <dbReference type="EC" id="1.4.3.5"/>
    </reaction>
</comment>
<dbReference type="InterPro" id="IPR019576">
    <property type="entry name" value="Pyridoxamine_oxidase_dimer_C"/>
</dbReference>
<comment type="cofactor">
    <cofactor evidence="9 11">
        <name>FMN</name>
        <dbReference type="ChEBI" id="CHEBI:58210"/>
    </cofactor>
    <text evidence="9 11">Binds 1 FMN per subunit.</text>
</comment>
<feature type="binding site" evidence="9 11">
    <location>
        <begin position="63"/>
        <end position="68"/>
    </location>
    <ligand>
        <name>FMN</name>
        <dbReference type="ChEBI" id="CHEBI:58210"/>
    </ligand>
</feature>
<dbReference type="PROSITE" id="PS01064">
    <property type="entry name" value="PYRIDOX_OXIDASE"/>
    <property type="match status" value="1"/>
</dbReference>
<comment type="function">
    <text evidence="9">Catalyzes the oxidation of either pyridoxine 5'-phosphate (PNP) or pyridoxamine 5'-phosphate (PMP) into pyridoxal 5'-phosphate (PLP).</text>
</comment>
<feature type="binding site" evidence="9 10">
    <location>
        <position position="125"/>
    </location>
    <ligand>
        <name>substrate</name>
    </ligand>
</feature>
<comment type="similarity">
    <text evidence="3 9">Belongs to the pyridoxamine 5'-phosphate oxidase family.</text>
</comment>
<dbReference type="RefSeq" id="WP_127704545.1">
    <property type="nucleotide sequence ID" value="NZ_SACK01000003.1"/>
</dbReference>
<feature type="binding site" evidence="9 11">
    <location>
        <position position="84"/>
    </location>
    <ligand>
        <name>FMN</name>
        <dbReference type="ChEBI" id="CHEBI:58210"/>
    </ligand>
</feature>
<evidence type="ECO:0000256" key="8">
    <source>
        <dbReference type="ARBA" id="ARBA00023096"/>
    </source>
</evidence>
<evidence type="ECO:0000259" key="13">
    <source>
        <dbReference type="Pfam" id="PF10590"/>
    </source>
</evidence>
<dbReference type="SUPFAM" id="SSF50475">
    <property type="entry name" value="FMN-binding split barrel"/>
    <property type="match status" value="1"/>
</dbReference>
<keyword evidence="5 9" id="KW-0285">Flavoprotein</keyword>
<evidence type="ECO:0000256" key="10">
    <source>
        <dbReference type="PIRSR" id="PIRSR000190-1"/>
    </source>
</evidence>
<dbReference type="OrthoDB" id="9780392at2"/>
<evidence type="ECO:0000256" key="3">
    <source>
        <dbReference type="ARBA" id="ARBA00007301"/>
    </source>
</evidence>
<reference evidence="14 15" key="1">
    <citation type="submission" date="2019-01" db="EMBL/GenBank/DDBJ databases">
        <authorList>
            <person name="Chen W.-M."/>
        </authorList>
    </citation>
    <scope>NUCLEOTIDE SEQUENCE [LARGE SCALE GENOMIC DNA]</scope>
    <source>
        <strain evidence="14 15">YBJ-36</strain>
    </source>
</reference>
<evidence type="ECO:0000256" key="11">
    <source>
        <dbReference type="PIRSR" id="PIRSR000190-2"/>
    </source>
</evidence>
<dbReference type="Gene3D" id="2.30.110.10">
    <property type="entry name" value="Electron Transport, Fmn-binding Protein, Chain A"/>
    <property type="match status" value="1"/>
</dbReference>
<evidence type="ECO:0000256" key="6">
    <source>
        <dbReference type="ARBA" id="ARBA00022643"/>
    </source>
</evidence>
<feature type="binding site" evidence="9 11">
    <location>
        <position position="197"/>
    </location>
    <ligand>
        <name>FMN</name>
        <dbReference type="ChEBI" id="CHEBI:58210"/>
    </ligand>
</feature>
<keyword evidence="8 9" id="KW-0664">Pyridoxine biosynthesis</keyword>
<feature type="binding site" evidence="9 11">
    <location>
        <begin position="142"/>
        <end position="143"/>
    </location>
    <ligand>
        <name>FMN</name>
        <dbReference type="ChEBI" id="CHEBI:58210"/>
    </ligand>
</feature>
<dbReference type="PANTHER" id="PTHR10851:SF0">
    <property type="entry name" value="PYRIDOXINE-5'-PHOSPHATE OXIDASE"/>
    <property type="match status" value="1"/>
</dbReference>
<dbReference type="PANTHER" id="PTHR10851">
    <property type="entry name" value="PYRIDOXINE-5-PHOSPHATE OXIDASE"/>
    <property type="match status" value="1"/>
</dbReference>
<dbReference type="Pfam" id="PF10590">
    <property type="entry name" value="PNP_phzG_C"/>
    <property type="match status" value="1"/>
</dbReference>
<evidence type="ECO:0000313" key="14">
    <source>
        <dbReference type="EMBL" id="RVU00828.1"/>
    </source>
</evidence>
<feature type="binding site" evidence="9 11">
    <location>
        <position position="187"/>
    </location>
    <ligand>
        <name>FMN</name>
        <dbReference type="ChEBI" id="CHEBI:58210"/>
    </ligand>
</feature>
<dbReference type="EMBL" id="SACK01000003">
    <property type="protein sequence ID" value="RVU00828.1"/>
    <property type="molecule type" value="Genomic_DNA"/>
</dbReference>
<sequence length="215" mass="24696">MDKEQLQNLRQEYSSASLAENTTQDNPVKQFELWFHEALEARIHEPNAMTLATATHDGRPSARIVLLKGFDNDGFTFFTNYLSRKGRELGKNPLGALVFFWGELERQVRIEGTIEKVSKEVSEKYFHSRPKGSQVGAVASPQSQEIAGREALESKWAQLEAEYEGKEVPKPSHWGGYILKPQVVEFWQGRPSRLHDRIVYKKVDKKNWKKVRLAP</sequence>
<keyword evidence="7 9" id="KW-0560">Oxidoreductase</keyword>
<dbReference type="HAMAP" id="MF_01629">
    <property type="entry name" value="PdxH"/>
    <property type="match status" value="1"/>
</dbReference>
<dbReference type="InterPro" id="IPR000659">
    <property type="entry name" value="Pyridox_Oxase"/>
</dbReference>
<comment type="catalytic activity">
    <reaction evidence="9">
        <text>pyridoxamine 5'-phosphate + O2 + H2O = pyridoxal 5'-phosphate + H2O2 + NH4(+)</text>
        <dbReference type="Rhea" id="RHEA:15817"/>
        <dbReference type="ChEBI" id="CHEBI:15377"/>
        <dbReference type="ChEBI" id="CHEBI:15379"/>
        <dbReference type="ChEBI" id="CHEBI:16240"/>
        <dbReference type="ChEBI" id="CHEBI:28938"/>
        <dbReference type="ChEBI" id="CHEBI:58451"/>
        <dbReference type="ChEBI" id="CHEBI:597326"/>
        <dbReference type="EC" id="1.4.3.5"/>
    </reaction>
</comment>
<dbReference type="UniPathway" id="UPA01068">
    <property type="reaction ID" value="UER00304"/>
</dbReference>
<accession>A0A437MT44</accession>
<keyword evidence="15" id="KW-1185">Reference proteome</keyword>
<dbReference type="InterPro" id="IPR011576">
    <property type="entry name" value="Pyridox_Oxase_N"/>
</dbReference>
<feature type="binding site" evidence="10">
    <location>
        <begin position="10"/>
        <end position="13"/>
    </location>
    <ligand>
        <name>substrate</name>
    </ligand>
</feature>
<feature type="binding site" evidence="9 10">
    <location>
        <position position="129"/>
    </location>
    <ligand>
        <name>substrate</name>
    </ligand>
</feature>
<dbReference type="InterPro" id="IPR019740">
    <property type="entry name" value="Pyridox_Oxase_CS"/>
</dbReference>
<feature type="domain" description="Pyridoxine 5'-phosphate oxidase dimerisation C-terminal" evidence="13">
    <location>
        <begin position="174"/>
        <end position="215"/>
    </location>
</feature>
<evidence type="ECO:0000313" key="15">
    <source>
        <dbReference type="Proteomes" id="UP000282759"/>
    </source>
</evidence>
<evidence type="ECO:0000256" key="1">
    <source>
        <dbReference type="ARBA" id="ARBA00004738"/>
    </source>
</evidence>
<dbReference type="GO" id="GO:0004733">
    <property type="term" value="F:pyridoxamine phosphate oxidase activity"/>
    <property type="evidence" value="ECO:0007669"/>
    <property type="project" value="UniProtKB-UniRule"/>
</dbReference>
<keyword evidence="6 9" id="KW-0288">FMN</keyword>
<evidence type="ECO:0000259" key="12">
    <source>
        <dbReference type="Pfam" id="PF01243"/>
    </source>
</evidence>
<organism evidence="14 15">
    <name type="scientific">Mucilaginibacter limnophilus</name>
    <dbReference type="NCBI Taxonomy" id="1932778"/>
    <lineage>
        <taxon>Bacteria</taxon>
        <taxon>Pseudomonadati</taxon>
        <taxon>Bacteroidota</taxon>
        <taxon>Sphingobacteriia</taxon>
        <taxon>Sphingobacteriales</taxon>
        <taxon>Sphingobacteriaceae</taxon>
        <taxon>Mucilaginibacter</taxon>
    </lineage>
</organism>
<dbReference type="PIRSF" id="PIRSF000190">
    <property type="entry name" value="Pyd_amn-ph_oxd"/>
    <property type="match status" value="1"/>
</dbReference>